<feature type="domain" description="Golgin subfamily A member 7/ERF4" evidence="4">
    <location>
        <begin position="43"/>
        <end position="132"/>
    </location>
</feature>
<evidence type="ECO:0000313" key="5">
    <source>
        <dbReference type="Proteomes" id="UP000887540"/>
    </source>
</evidence>
<feature type="transmembrane region" description="Helical" evidence="3">
    <location>
        <begin position="83"/>
        <end position="103"/>
    </location>
</feature>
<reference evidence="6" key="1">
    <citation type="submission" date="2022-11" db="UniProtKB">
        <authorList>
            <consortium name="WormBaseParasite"/>
        </authorList>
    </citation>
    <scope>IDENTIFICATION</scope>
</reference>
<dbReference type="InterPro" id="IPR039735">
    <property type="entry name" value="CHIC1/2"/>
</dbReference>
<keyword evidence="3" id="KW-1133">Transmembrane helix</keyword>
<keyword evidence="3" id="KW-0812">Transmembrane</keyword>
<protein>
    <submittedName>
        <fullName evidence="6">Golgin subfamily A member 7/ERF4 domain-containing protein</fullName>
    </submittedName>
</protein>
<accession>A0A914ENX6</accession>
<organism evidence="5 6">
    <name type="scientific">Acrobeloides nanus</name>
    <dbReference type="NCBI Taxonomy" id="290746"/>
    <lineage>
        <taxon>Eukaryota</taxon>
        <taxon>Metazoa</taxon>
        <taxon>Ecdysozoa</taxon>
        <taxon>Nematoda</taxon>
        <taxon>Chromadorea</taxon>
        <taxon>Rhabditida</taxon>
        <taxon>Tylenchina</taxon>
        <taxon>Cephalobomorpha</taxon>
        <taxon>Cephaloboidea</taxon>
        <taxon>Cephalobidae</taxon>
        <taxon>Acrobeloides</taxon>
    </lineage>
</organism>
<dbReference type="InterPro" id="IPR019383">
    <property type="entry name" value="Golgin_A_7/ERF4"/>
</dbReference>
<keyword evidence="2 3" id="KW-0472">Membrane</keyword>
<dbReference type="Pfam" id="PF10256">
    <property type="entry name" value="Erf4"/>
    <property type="match status" value="1"/>
</dbReference>
<dbReference type="WBParaSite" id="ACRNAN_scaffold9376.g13877.t1">
    <property type="protein sequence ID" value="ACRNAN_scaffold9376.g13877.t1"/>
    <property type="gene ID" value="ACRNAN_scaffold9376.g13877"/>
</dbReference>
<evidence type="ECO:0000259" key="4">
    <source>
        <dbReference type="Pfam" id="PF10256"/>
    </source>
</evidence>
<dbReference type="PANTHER" id="PTHR13005">
    <property type="entry name" value="CYSTEINE-RICH HYDROPHOBIC DOMAIN PROTEIN BRAIN X-LINKED PROTEIN"/>
    <property type="match status" value="1"/>
</dbReference>
<proteinExistence type="predicted"/>
<evidence type="ECO:0000256" key="1">
    <source>
        <dbReference type="ARBA" id="ARBA00004370"/>
    </source>
</evidence>
<evidence type="ECO:0000313" key="6">
    <source>
        <dbReference type="WBParaSite" id="ACRNAN_scaffold9376.g13877.t1"/>
    </source>
</evidence>
<dbReference type="AlphaFoldDB" id="A0A914ENX6"/>
<keyword evidence="5" id="KW-1185">Reference proteome</keyword>
<comment type="subcellular location">
    <subcellularLocation>
        <location evidence="1">Membrane</location>
    </subcellularLocation>
</comment>
<dbReference type="GO" id="GO:0016020">
    <property type="term" value="C:membrane"/>
    <property type="evidence" value="ECO:0007669"/>
    <property type="project" value="UniProtKB-SubCell"/>
</dbReference>
<sequence>MSDEIDVLESDEDVDNLPCYSRTQPQPIVVRGVGQMTLFGLSSRFDTEFPQALTGKLAPEELQETMQRINYVLHRTMTSHLRWLLCGLLFCCCTLGCSLWPVICLNKRTISALEKTLDHENQQLYNKLGLHWRLGRRPVENSNNLMEYVLLLDSLPKMPLLLPD</sequence>
<dbReference type="Proteomes" id="UP000887540">
    <property type="component" value="Unplaced"/>
</dbReference>
<name>A0A914ENX6_9BILA</name>
<evidence type="ECO:0000256" key="3">
    <source>
        <dbReference type="SAM" id="Phobius"/>
    </source>
</evidence>
<evidence type="ECO:0000256" key="2">
    <source>
        <dbReference type="ARBA" id="ARBA00023136"/>
    </source>
</evidence>
<dbReference type="PANTHER" id="PTHR13005:SF4">
    <property type="entry name" value="CYSTEINE-RICH HYDROPHOBIC PROTEIN"/>
    <property type="match status" value="1"/>
</dbReference>